<dbReference type="Proteomes" id="UP001174136">
    <property type="component" value="Unassembled WGS sequence"/>
</dbReference>
<protein>
    <submittedName>
        <fullName evidence="1">Uncharacterized protein</fullName>
    </submittedName>
</protein>
<sequence>MATNPLRDYDRNLFLADLVDGKWLPQKSVAIRFFEYEASVPGIMVKAQEALGTDENIILTDRSVYWKQNSRKIFVVPEEQFRESRNKRRRLSRRDDISQLPEVAEKIEEVVLAAQELSDVSQAIRELTNFASANRRQTLSFTENQIAALKDALHAWFARVRNFNYRYHKALNIKKEGKTKH</sequence>
<reference evidence="1" key="1">
    <citation type="journal article" date="2023" name="Front. Mar. Sci.">
        <title>A new Merluccius polli reference genome to investigate the effects of global change in West African waters.</title>
        <authorList>
            <person name="Mateo J.L."/>
            <person name="Blanco-Fernandez C."/>
            <person name="Garcia-Vazquez E."/>
            <person name="Machado-Schiaffino G."/>
        </authorList>
    </citation>
    <scope>NUCLEOTIDE SEQUENCE</scope>
    <source>
        <strain evidence="1">C29</strain>
        <tissue evidence="1">Fin</tissue>
    </source>
</reference>
<dbReference type="AlphaFoldDB" id="A0AA47M343"/>
<evidence type="ECO:0000313" key="2">
    <source>
        <dbReference type="Proteomes" id="UP001174136"/>
    </source>
</evidence>
<dbReference type="EMBL" id="JAOPHQ010006257">
    <property type="protein sequence ID" value="KAK0132634.1"/>
    <property type="molecule type" value="Genomic_DNA"/>
</dbReference>
<proteinExistence type="predicted"/>
<organism evidence="1 2">
    <name type="scientific">Merluccius polli</name>
    <name type="common">Benguela hake</name>
    <name type="synonym">Merluccius cadenati</name>
    <dbReference type="NCBI Taxonomy" id="89951"/>
    <lineage>
        <taxon>Eukaryota</taxon>
        <taxon>Metazoa</taxon>
        <taxon>Chordata</taxon>
        <taxon>Craniata</taxon>
        <taxon>Vertebrata</taxon>
        <taxon>Euteleostomi</taxon>
        <taxon>Actinopterygii</taxon>
        <taxon>Neopterygii</taxon>
        <taxon>Teleostei</taxon>
        <taxon>Neoteleostei</taxon>
        <taxon>Acanthomorphata</taxon>
        <taxon>Zeiogadaria</taxon>
        <taxon>Gadariae</taxon>
        <taxon>Gadiformes</taxon>
        <taxon>Gadoidei</taxon>
        <taxon>Merlucciidae</taxon>
        <taxon>Merluccius</taxon>
    </lineage>
</organism>
<comment type="caution">
    <text evidence="1">The sequence shown here is derived from an EMBL/GenBank/DDBJ whole genome shotgun (WGS) entry which is preliminary data.</text>
</comment>
<gene>
    <name evidence="1" type="ORF">N1851_032502</name>
</gene>
<name>A0AA47M343_MERPO</name>
<accession>A0AA47M343</accession>
<keyword evidence="2" id="KW-1185">Reference proteome</keyword>
<evidence type="ECO:0000313" key="1">
    <source>
        <dbReference type="EMBL" id="KAK0132634.1"/>
    </source>
</evidence>